<feature type="signal peptide" evidence="2">
    <location>
        <begin position="1"/>
        <end position="24"/>
    </location>
</feature>
<evidence type="ECO:0008006" key="5">
    <source>
        <dbReference type="Google" id="ProtNLM"/>
    </source>
</evidence>
<organism evidence="3 4">
    <name type="scientific">Blastopirellula marina</name>
    <dbReference type="NCBI Taxonomy" id="124"/>
    <lineage>
        <taxon>Bacteria</taxon>
        <taxon>Pseudomonadati</taxon>
        <taxon>Planctomycetota</taxon>
        <taxon>Planctomycetia</taxon>
        <taxon>Pirellulales</taxon>
        <taxon>Pirellulaceae</taxon>
        <taxon>Blastopirellula</taxon>
    </lineage>
</organism>
<evidence type="ECO:0000256" key="2">
    <source>
        <dbReference type="SAM" id="SignalP"/>
    </source>
</evidence>
<dbReference type="InterPro" id="IPR011989">
    <property type="entry name" value="ARM-like"/>
</dbReference>
<comment type="caution">
    <text evidence="3">The sequence shown here is derived from an EMBL/GenBank/DDBJ whole genome shotgun (WGS) entry which is preliminary data.</text>
</comment>
<feature type="region of interest" description="Disordered" evidence="1">
    <location>
        <begin position="207"/>
        <end position="235"/>
    </location>
</feature>
<keyword evidence="2" id="KW-0732">Signal</keyword>
<accession>A0A2S8FWG7</accession>
<evidence type="ECO:0000313" key="3">
    <source>
        <dbReference type="EMBL" id="PQO36184.1"/>
    </source>
</evidence>
<proteinExistence type="predicted"/>
<reference evidence="3 4" key="1">
    <citation type="submission" date="2018-02" db="EMBL/GenBank/DDBJ databases">
        <title>Comparative genomes isolates from brazilian mangrove.</title>
        <authorList>
            <person name="Araujo J.E."/>
            <person name="Taketani R.G."/>
            <person name="Silva M.C.P."/>
            <person name="Loureco M.V."/>
            <person name="Andreote F.D."/>
        </authorList>
    </citation>
    <scope>NUCLEOTIDE SEQUENCE [LARGE SCALE GENOMIC DNA]</scope>
    <source>
        <strain evidence="3 4">Hex-1 MGV</strain>
    </source>
</reference>
<evidence type="ECO:0000256" key="1">
    <source>
        <dbReference type="SAM" id="MobiDB-lite"/>
    </source>
</evidence>
<dbReference type="Proteomes" id="UP000238322">
    <property type="component" value="Unassembled WGS sequence"/>
</dbReference>
<dbReference type="EMBL" id="PUHY01000006">
    <property type="protein sequence ID" value="PQO36184.1"/>
    <property type="molecule type" value="Genomic_DNA"/>
</dbReference>
<feature type="chain" id="PRO_5015578063" description="HEAT repeat domain-containing protein" evidence="2">
    <location>
        <begin position="25"/>
        <end position="412"/>
    </location>
</feature>
<dbReference type="RefSeq" id="WP_105329474.1">
    <property type="nucleotide sequence ID" value="NZ_PUHY01000006.1"/>
</dbReference>
<gene>
    <name evidence="3" type="ORF">C5Y83_09725</name>
</gene>
<evidence type="ECO:0000313" key="4">
    <source>
        <dbReference type="Proteomes" id="UP000238322"/>
    </source>
</evidence>
<sequence>MVRPSLPYAAIACVAMLLNGCAIRSVPPTTTVWNKLGVPQAFDAANANLINRRGNHPQWERKPPLKRIADPANLKSPNPAIKAAAEIKAEEDMAPQKIKALKYLATIGCGCYDKEGKVEAAILAGLNDCTEDVRKAAVETIQALAGNCGCQDGCGNGCCTEKIQEKLQDMAYGETDGCWHEPSAEVRSMAMQALSACPPISVEPKKETIERETVPTPSILDRETAPNEPLPPIPPPAPMETSAPVLKDTEFVQLTSAAAAPQAAESRFYAPVNVGFVEEVAATPNINPSVKTVSAEATAKPTAMVIHDEAPNAEVQVEEIVLTEADETPKAVTTKVEFVITAKSIAVMHMPKASKVKVGEILPVQIHSRRGDHTVEGKVSVTNIDGGLVYVRPIDGLALRVLRPGSSVTINR</sequence>
<dbReference type="Gene3D" id="1.25.10.10">
    <property type="entry name" value="Leucine-rich Repeat Variant"/>
    <property type="match status" value="1"/>
</dbReference>
<dbReference type="OrthoDB" id="270355at2"/>
<dbReference type="AlphaFoldDB" id="A0A2S8FWG7"/>
<name>A0A2S8FWG7_9BACT</name>
<protein>
    <recommendedName>
        <fullName evidence="5">HEAT repeat domain-containing protein</fullName>
    </recommendedName>
</protein>